<dbReference type="AlphaFoldDB" id="R0JVH9"/>
<evidence type="ECO:0000313" key="3">
    <source>
        <dbReference type="Proteomes" id="UP000296049"/>
    </source>
</evidence>
<dbReference type="Proteomes" id="UP000296049">
    <property type="component" value="Unassembled WGS sequence"/>
</dbReference>
<gene>
    <name evidence="2" type="ORF">Anapl_04103</name>
</gene>
<feature type="region of interest" description="Disordered" evidence="1">
    <location>
        <begin position="276"/>
        <end position="303"/>
    </location>
</feature>
<sequence length="369" mass="38315">MMLKRMVAKSLSYSYEALVHPDDHHEAALDHGLGRAPAGFISAEPPNLQAVGTAKLLCQDLAFVPGGLGVRTGAQHPASAIQPGAGLVPAQGKEPWFLAVALPASFDRLAVPHGGTWLHVQSGPEQLQAPPGSAFLEAAKERQSGERQRAFLKLQPWGGRVRGRDRYHASESLQTPGSAIIEGLSLPKATFSGHSAIAAAAGVASAVETPRRAQHAARCHRDPGSAALGLLLNKGHPVILARAAGSAQKPGKLNDIIWVPLTDGISTQTPSAGLSAKQKSVAGEQNGGVESISSFGEPPITAEPLVKGASPPFSHATCVHNMAPPNGRAAQGREGGSNWDGVDGWDGDDDRDGNDVWDGNNGQGGDEEK</sequence>
<reference evidence="3" key="1">
    <citation type="journal article" date="2013" name="Nat. Genet.">
        <title>The duck genome and transcriptome provide insight into an avian influenza virus reservoir species.</title>
        <authorList>
            <person name="Huang Y."/>
            <person name="Li Y."/>
            <person name="Burt D.W."/>
            <person name="Chen H."/>
            <person name="Zhang Y."/>
            <person name="Qian W."/>
            <person name="Kim H."/>
            <person name="Gan S."/>
            <person name="Zhao Y."/>
            <person name="Li J."/>
            <person name="Yi K."/>
            <person name="Feng H."/>
            <person name="Zhu P."/>
            <person name="Li B."/>
            <person name="Liu Q."/>
            <person name="Fairley S."/>
            <person name="Magor K.E."/>
            <person name="Du Z."/>
            <person name="Hu X."/>
            <person name="Goodman L."/>
            <person name="Tafer H."/>
            <person name="Vignal A."/>
            <person name="Lee T."/>
            <person name="Kim K.W."/>
            <person name="Sheng Z."/>
            <person name="An Y."/>
            <person name="Searle S."/>
            <person name="Herrero J."/>
            <person name="Groenen M.A."/>
            <person name="Crooijmans R.P."/>
            <person name="Faraut T."/>
            <person name="Cai Q."/>
            <person name="Webster R.G."/>
            <person name="Aldridge J.R."/>
            <person name="Warren W.C."/>
            <person name="Bartschat S."/>
            <person name="Kehr S."/>
            <person name="Marz M."/>
            <person name="Stadler P.F."/>
            <person name="Smith J."/>
            <person name="Kraus R.H."/>
            <person name="Zhao Y."/>
            <person name="Ren L."/>
            <person name="Fei J."/>
            <person name="Morisson M."/>
            <person name="Kaiser P."/>
            <person name="Griffin D.K."/>
            <person name="Rao M."/>
            <person name="Pitel F."/>
            <person name="Wang J."/>
            <person name="Li N."/>
        </authorList>
    </citation>
    <scope>NUCLEOTIDE SEQUENCE [LARGE SCALE GENOMIC DNA]</scope>
</reference>
<protein>
    <submittedName>
        <fullName evidence="2">Uncharacterized protein</fullName>
    </submittedName>
</protein>
<proteinExistence type="predicted"/>
<organism evidence="2 3">
    <name type="scientific">Anas platyrhynchos</name>
    <name type="common">Mallard</name>
    <name type="synonym">Anas boschas</name>
    <dbReference type="NCBI Taxonomy" id="8839"/>
    <lineage>
        <taxon>Eukaryota</taxon>
        <taxon>Metazoa</taxon>
        <taxon>Chordata</taxon>
        <taxon>Craniata</taxon>
        <taxon>Vertebrata</taxon>
        <taxon>Euteleostomi</taxon>
        <taxon>Archelosauria</taxon>
        <taxon>Archosauria</taxon>
        <taxon>Dinosauria</taxon>
        <taxon>Saurischia</taxon>
        <taxon>Theropoda</taxon>
        <taxon>Coelurosauria</taxon>
        <taxon>Aves</taxon>
        <taxon>Neognathae</taxon>
        <taxon>Galloanserae</taxon>
        <taxon>Anseriformes</taxon>
        <taxon>Anatidae</taxon>
        <taxon>Anatinae</taxon>
        <taxon>Anas</taxon>
    </lineage>
</organism>
<name>R0JVH9_ANAPL</name>
<feature type="region of interest" description="Disordered" evidence="1">
    <location>
        <begin position="321"/>
        <end position="369"/>
    </location>
</feature>
<accession>R0JVH9</accession>
<dbReference type="EMBL" id="KB743110">
    <property type="protein sequence ID" value="EOB01237.1"/>
    <property type="molecule type" value="Genomic_DNA"/>
</dbReference>
<feature type="compositionally biased region" description="Acidic residues" evidence="1">
    <location>
        <begin position="343"/>
        <end position="352"/>
    </location>
</feature>
<evidence type="ECO:0000313" key="2">
    <source>
        <dbReference type="EMBL" id="EOB01237.1"/>
    </source>
</evidence>
<keyword evidence="3" id="KW-1185">Reference proteome</keyword>
<evidence type="ECO:0000256" key="1">
    <source>
        <dbReference type="SAM" id="MobiDB-lite"/>
    </source>
</evidence>